<feature type="non-terminal residue" evidence="4">
    <location>
        <position position="1"/>
    </location>
</feature>
<proteinExistence type="predicted"/>
<evidence type="ECO:0000256" key="1">
    <source>
        <dbReference type="ARBA" id="ARBA00022737"/>
    </source>
</evidence>
<dbReference type="Gene3D" id="1.25.40.10">
    <property type="entry name" value="Tetratricopeptide repeat domain"/>
    <property type="match status" value="2"/>
</dbReference>
<feature type="compositionally biased region" description="Basic and acidic residues" evidence="3">
    <location>
        <begin position="48"/>
        <end position="57"/>
    </location>
</feature>
<gene>
    <name evidence="4" type="ORF">PCOR1329_LOCUS8925</name>
</gene>
<evidence type="ECO:0008006" key="6">
    <source>
        <dbReference type="Google" id="ProtNLM"/>
    </source>
</evidence>
<dbReference type="PROSITE" id="PS51375">
    <property type="entry name" value="PPR"/>
    <property type="match status" value="1"/>
</dbReference>
<dbReference type="NCBIfam" id="TIGR00756">
    <property type="entry name" value="PPR"/>
    <property type="match status" value="1"/>
</dbReference>
<dbReference type="PANTHER" id="PTHR47447:SF21">
    <property type="entry name" value="PENTACOTRIPEPTIDE-REPEAT REGION OF PRORP DOMAIN-CONTAINING PROTEIN"/>
    <property type="match status" value="1"/>
</dbReference>
<dbReference type="EMBL" id="CAUYUJ010002461">
    <property type="protein sequence ID" value="CAK0800896.1"/>
    <property type="molecule type" value="Genomic_DNA"/>
</dbReference>
<feature type="compositionally biased region" description="Low complexity" evidence="3">
    <location>
        <begin position="77"/>
        <end position="88"/>
    </location>
</feature>
<dbReference type="PANTHER" id="PTHR47447">
    <property type="entry name" value="OS03G0856100 PROTEIN"/>
    <property type="match status" value="1"/>
</dbReference>
<feature type="non-terminal residue" evidence="4">
    <location>
        <position position="393"/>
    </location>
</feature>
<feature type="region of interest" description="Disordered" evidence="3">
    <location>
        <begin position="48"/>
        <end position="89"/>
    </location>
</feature>
<keyword evidence="1" id="KW-0677">Repeat</keyword>
<evidence type="ECO:0000313" key="5">
    <source>
        <dbReference type="Proteomes" id="UP001189429"/>
    </source>
</evidence>
<organism evidence="4 5">
    <name type="scientific">Prorocentrum cordatum</name>
    <dbReference type="NCBI Taxonomy" id="2364126"/>
    <lineage>
        <taxon>Eukaryota</taxon>
        <taxon>Sar</taxon>
        <taxon>Alveolata</taxon>
        <taxon>Dinophyceae</taxon>
        <taxon>Prorocentrales</taxon>
        <taxon>Prorocentraceae</taxon>
        <taxon>Prorocentrum</taxon>
    </lineage>
</organism>
<evidence type="ECO:0000256" key="3">
    <source>
        <dbReference type="SAM" id="MobiDB-lite"/>
    </source>
</evidence>
<evidence type="ECO:0000256" key="2">
    <source>
        <dbReference type="PROSITE-ProRule" id="PRU00708"/>
    </source>
</evidence>
<keyword evidence="5" id="KW-1185">Reference proteome</keyword>
<dbReference type="Proteomes" id="UP001189429">
    <property type="component" value="Unassembled WGS sequence"/>
</dbReference>
<feature type="repeat" description="PPR" evidence="2">
    <location>
        <begin position="294"/>
        <end position="328"/>
    </location>
</feature>
<sequence length="393" mass="42351">DGVLFGAAFDVELLVLLTFAASYAAWTQLWQKRGARLGGAAAKLKALEREAQDEQPSRQRAGGQGRPEPAPEGPPGGSRRAGSGPSAEQRMLGHLEQREFTRALNIYRSLEREGSDRAFTEELYSAFIQSAVRVGKLDVVERMLWAMKRSGVPVSLGFWQTTLRMLSSRKHFGACLAAHQVFGDKIPQDKVAYSCLINAALEAGTPERAAAMLPRFSGADLDAKDHVLLFRVFGALGDVDSAEATFRRLGASASSLMLNLLLLACANAGQPERAALILGDAHGLEKGQEERIVDVVSYNTAIKGFAQAGSVHGCFKCFHAMIEHGLEPDGITFSTLLDACVEHSSVGSTRSIVDALIAGGKERASTVCMLFLKTLVRASRLAKALELYDDMKA</sequence>
<dbReference type="InterPro" id="IPR011990">
    <property type="entry name" value="TPR-like_helical_dom_sf"/>
</dbReference>
<dbReference type="Pfam" id="PF13041">
    <property type="entry name" value="PPR_2"/>
    <property type="match status" value="1"/>
</dbReference>
<evidence type="ECO:0000313" key="4">
    <source>
        <dbReference type="EMBL" id="CAK0800896.1"/>
    </source>
</evidence>
<accession>A0ABN9Q597</accession>
<dbReference type="InterPro" id="IPR002885">
    <property type="entry name" value="PPR_rpt"/>
</dbReference>
<name>A0ABN9Q597_9DINO</name>
<reference evidence="4" key="1">
    <citation type="submission" date="2023-10" db="EMBL/GenBank/DDBJ databases">
        <authorList>
            <person name="Chen Y."/>
            <person name="Shah S."/>
            <person name="Dougan E. K."/>
            <person name="Thang M."/>
            <person name="Chan C."/>
        </authorList>
    </citation>
    <scope>NUCLEOTIDE SEQUENCE [LARGE SCALE GENOMIC DNA]</scope>
</reference>
<comment type="caution">
    <text evidence="4">The sequence shown here is derived from an EMBL/GenBank/DDBJ whole genome shotgun (WGS) entry which is preliminary data.</text>
</comment>
<dbReference type="Pfam" id="PF01535">
    <property type="entry name" value="PPR"/>
    <property type="match status" value="1"/>
</dbReference>
<protein>
    <recommendedName>
        <fullName evidence="6">Pentacotripeptide-repeat region of PRORP domain-containing protein</fullName>
    </recommendedName>
</protein>